<evidence type="ECO:0000313" key="2">
    <source>
        <dbReference type="Proteomes" id="UP000663823"/>
    </source>
</evidence>
<organism evidence="1 2">
    <name type="scientific">Rotaria sordida</name>
    <dbReference type="NCBI Taxonomy" id="392033"/>
    <lineage>
        <taxon>Eukaryota</taxon>
        <taxon>Metazoa</taxon>
        <taxon>Spiralia</taxon>
        <taxon>Gnathifera</taxon>
        <taxon>Rotifera</taxon>
        <taxon>Eurotatoria</taxon>
        <taxon>Bdelloidea</taxon>
        <taxon>Philodinida</taxon>
        <taxon>Philodinidae</taxon>
        <taxon>Rotaria</taxon>
    </lineage>
</organism>
<dbReference type="EMBL" id="CAJOAX010053917">
    <property type="protein sequence ID" value="CAF4322280.1"/>
    <property type="molecule type" value="Genomic_DNA"/>
</dbReference>
<proteinExistence type="predicted"/>
<evidence type="ECO:0000313" key="1">
    <source>
        <dbReference type="EMBL" id="CAF4322280.1"/>
    </source>
</evidence>
<name>A0A820J6A7_9BILA</name>
<reference evidence="1" key="1">
    <citation type="submission" date="2021-02" db="EMBL/GenBank/DDBJ databases">
        <authorList>
            <person name="Nowell W R."/>
        </authorList>
    </citation>
    <scope>NUCLEOTIDE SEQUENCE</scope>
</reference>
<accession>A0A820J6A7</accession>
<dbReference type="AlphaFoldDB" id="A0A820J6A7"/>
<sequence>ANEILATALSTSTSMGNKLLQARCHLLNERMLK</sequence>
<dbReference type="Proteomes" id="UP000663823">
    <property type="component" value="Unassembled WGS sequence"/>
</dbReference>
<feature type="non-terminal residue" evidence="1">
    <location>
        <position position="1"/>
    </location>
</feature>
<comment type="caution">
    <text evidence="1">The sequence shown here is derived from an EMBL/GenBank/DDBJ whole genome shotgun (WGS) entry which is preliminary data.</text>
</comment>
<gene>
    <name evidence="1" type="ORF">OTI717_LOCUS42694</name>
</gene>
<protein>
    <submittedName>
        <fullName evidence="1">Uncharacterized protein</fullName>
    </submittedName>
</protein>
<feature type="non-terminal residue" evidence="1">
    <location>
        <position position="33"/>
    </location>
</feature>